<comment type="caution">
    <text evidence="1">The sequence shown here is derived from an EMBL/GenBank/DDBJ whole genome shotgun (WGS) entry which is preliminary data.</text>
</comment>
<accession>A0AAV4XBF6</accession>
<name>A0AAV4XBF6_CAEEX</name>
<gene>
    <name evidence="1" type="ORF">CEXT_500931</name>
</gene>
<dbReference type="Proteomes" id="UP001054945">
    <property type="component" value="Unassembled WGS sequence"/>
</dbReference>
<protein>
    <submittedName>
        <fullName evidence="1">Uncharacterized protein</fullName>
    </submittedName>
</protein>
<keyword evidence="2" id="KW-1185">Reference proteome</keyword>
<evidence type="ECO:0000313" key="1">
    <source>
        <dbReference type="EMBL" id="GIY91274.1"/>
    </source>
</evidence>
<evidence type="ECO:0000313" key="2">
    <source>
        <dbReference type="Proteomes" id="UP001054945"/>
    </source>
</evidence>
<sequence length="134" mass="15369">MEHRFDTQLARSDCSSRTLFTVPECNLSYRIIYRMTSLQSDSISLKPKRSVRLTVVVFELRSSIRCWSIQMTSHSFADNLYFPWFVRPISHVDDPAPKSCPISSLPVHLLDILSGLFSLSLFCSKHKKRGTGGW</sequence>
<reference evidence="1 2" key="1">
    <citation type="submission" date="2021-06" db="EMBL/GenBank/DDBJ databases">
        <title>Caerostris extrusa draft genome.</title>
        <authorList>
            <person name="Kono N."/>
            <person name="Arakawa K."/>
        </authorList>
    </citation>
    <scope>NUCLEOTIDE SEQUENCE [LARGE SCALE GENOMIC DNA]</scope>
</reference>
<dbReference type="EMBL" id="BPLR01017398">
    <property type="protein sequence ID" value="GIY91274.1"/>
    <property type="molecule type" value="Genomic_DNA"/>
</dbReference>
<organism evidence="1 2">
    <name type="scientific">Caerostris extrusa</name>
    <name type="common">Bark spider</name>
    <name type="synonym">Caerostris bankana</name>
    <dbReference type="NCBI Taxonomy" id="172846"/>
    <lineage>
        <taxon>Eukaryota</taxon>
        <taxon>Metazoa</taxon>
        <taxon>Ecdysozoa</taxon>
        <taxon>Arthropoda</taxon>
        <taxon>Chelicerata</taxon>
        <taxon>Arachnida</taxon>
        <taxon>Araneae</taxon>
        <taxon>Araneomorphae</taxon>
        <taxon>Entelegynae</taxon>
        <taxon>Araneoidea</taxon>
        <taxon>Araneidae</taxon>
        <taxon>Caerostris</taxon>
    </lineage>
</organism>
<proteinExistence type="predicted"/>
<dbReference type="AlphaFoldDB" id="A0AAV4XBF6"/>